<feature type="chain" id="PRO_5002523062" evidence="1">
    <location>
        <begin position="23"/>
        <end position="490"/>
    </location>
</feature>
<protein>
    <submittedName>
        <fullName evidence="3">Protein phosphatase PP2C-hn</fullName>
    </submittedName>
</protein>
<evidence type="ECO:0000256" key="1">
    <source>
        <dbReference type="SAM" id="SignalP"/>
    </source>
</evidence>
<dbReference type="SMART" id="SM00332">
    <property type="entry name" value="PP2Cc"/>
    <property type="match status" value="1"/>
</dbReference>
<evidence type="ECO:0000259" key="2">
    <source>
        <dbReference type="PROSITE" id="PS51746"/>
    </source>
</evidence>
<feature type="domain" description="PPM-type phosphatase" evidence="2">
    <location>
        <begin position="133"/>
        <end position="443"/>
    </location>
</feature>
<accession>A0A0F7UC02</accession>
<feature type="signal peptide" evidence="1">
    <location>
        <begin position="1"/>
        <end position="22"/>
    </location>
</feature>
<organism evidence="3">
    <name type="scientific">Neospora caninum (strain Liverpool)</name>
    <dbReference type="NCBI Taxonomy" id="572307"/>
    <lineage>
        <taxon>Eukaryota</taxon>
        <taxon>Sar</taxon>
        <taxon>Alveolata</taxon>
        <taxon>Apicomplexa</taxon>
        <taxon>Conoidasida</taxon>
        <taxon>Coccidia</taxon>
        <taxon>Eucoccidiorida</taxon>
        <taxon>Eimeriorina</taxon>
        <taxon>Sarcocystidae</taxon>
        <taxon>Neospora</taxon>
    </lineage>
</organism>
<dbReference type="GO" id="GO:0004722">
    <property type="term" value="F:protein serine/threonine phosphatase activity"/>
    <property type="evidence" value="ECO:0007669"/>
    <property type="project" value="InterPro"/>
</dbReference>
<dbReference type="PANTHER" id="PTHR13832:SF827">
    <property type="entry name" value="PROTEIN PHOSPHATASE 1L"/>
    <property type="match status" value="1"/>
</dbReference>
<dbReference type="InterPro" id="IPR001932">
    <property type="entry name" value="PPM-type_phosphatase-like_dom"/>
</dbReference>
<dbReference type="EMBL" id="LN714481">
    <property type="protein sequence ID" value="CEL66561.1"/>
    <property type="molecule type" value="Genomic_DNA"/>
</dbReference>
<dbReference type="SUPFAM" id="SSF81606">
    <property type="entry name" value="PP2C-like"/>
    <property type="match status" value="1"/>
</dbReference>
<dbReference type="PANTHER" id="PTHR13832">
    <property type="entry name" value="PROTEIN PHOSPHATASE 2C"/>
    <property type="match status" value="1"/>
</dbReference>
<dbReference type="AlphaFoldDB" id="A0A0F7UC02"/>
<dbReference type="Pfam" id="PF00481">
    <property type="entry name" value="PP2C"/>
    <property type="match status" value="1"/>
</dbReference>
<dbReference type="Gene3D" id="3.60.40.10">
    <property type="entry name" value="PPM-type phosphatase domain"/>
    <property type="match status" value="1"/>
</dbReference>
<reference evidence="3" key="1">
    <citation type="journal article" date="2015" name="PLoS ONE">
        <title>Comprehensive Evaluation of Toxoplasma gondii VEG and Neospora caninum LIV Genomes with Tachyzoite Stage Transcriptome and Proteome Defines Novel Transcript Features.</title>
        <authorList>
            <person name="Ramaprasad A."/>
            <person name="Mourier T."/>
            <person name="Naeem R."/>
            <person name="Malas T.B."/>
            <person name="Moussa E."/>
            <person name="Panigrahi A."/>
            <person name="Vermont S.J."/>
            <person name="Otto T.D."/>
            <person name="Wastling J."/>
            <person name="Pain A."/>
        </authorList>
    </citation>
    <scope>NUCLEOTIDE SEQUENCE</scope>
    <source>
        <strain evidence="3">Liverpool</strain>
    </source>
</reference>
<dbReference type="PROSITE" id="PS51746">
    <property type="entry name" value="PPM_2"/>
    <property type="match status" value="1"/>
</dbReference>
<gene>
    <name evidence="3" type="ORF">BN1204_023710</name>
</gene>
<dbReference type="InterPro" id="IPR036457">
    <property type="entry name" value="PPM-type-like_dom_sf"/>
</dbReference>
<sequence>MAPVTVLASAFLLVFSLLLSEARTLLERKKVRLATTDRSFHLLGGISTSLLVYSHPVKATPLSIGLPLRANLLSIVSEKCKNKGLFGVKKAKYADTSPVFIPPSDNPQMNEFMAVDTSGEFIRHLCIEEGRAICAGATSRNKRPTEGSPHSEDMLVVEGMLRGRPQTRFHALFDGYQGSDVAKWLAEHLATYLNDIRDVNADEISTQFARMDRDLRAADVSGGSSALLLFIEYQKNPGVVEAAGRQIIPQGALEFITVAEAEGGPLLSSVKVNFKRDPEAQRGIYLIHVVSLGHGRAFIKSGKRIYPMTYPHTAESKFERARVQSAGGTFSLVNGEMVLGDGIPVTRAFGSYEFKKEEGGGARQSDVISAVPDVNVFFAYPGDSIIAGTQGAFAHTRTRGTLRSQLESYKITRETVVDVAKAMVVHAKVRKVAMNISTFVGYLPDYKLKTRMMKEGTSDQKGDEYFSIDRTTELSAALRKGTFSFLLHCP</sequence>
<name>A0A0F7UC02_NEOCL</name>
<evidence type="ECO:0000313" key="3">
    <source>
        <dbReference type="EMBL" id="CEL66561.1"/>
    </source>
</evidence>
<proteinExistence type="predicted"/>
<dbReference type="InterPro" id="IPR015655">
    <property type="entry name" value="PP2C"/>
</dbReference>
<keyword evidence="1" id="KW-0732">Signal</keyword>